<keyword evidence="3" id="KW-1185">Reference proteome</keyword>
<protein>
    <submittedName>
        <fullName evidence="2">Uncharacterized protein</fullName>
    </submittedName>
</protein>
<keyword evidence="1" id="KW-0732">Signal</keyword>
<evidence type="ECO:0000313" key="2">
    <source>
        <dbReference type="EMBL" id="QSQ25974.1"/>
    </source>
</evidence>
<name>A0ABX7P646_9BACT</name>
<feature type="signal peptide" evidence="1">
    <location>
        <begin position="1"/>
        <end position="26"/>
    </location>
</feature>
<sequence length="135" mass="14507">MKFPHLKSLTPVVALATLGLSSVASAGLTYQGATCYQNTDGSGYCYGSMLGFREDATTTSYASFREDEDGTRSFYARYTVAGSTAASSYSCIPDATVSSLWNVALSTRGYFYVAWNTAGTCTYLRVSNGSNYTNF</sequence>
<evidence type="ECO:0000313" key="3">
    <source>
        <dbReference type="Proteomes" id="UP000662747"/>
    </source>
</evidence>
<dbReference type="RefSeq" id="WP_206727525.1">
    <property type="nucleotide sequence ID" value="NZ_CP071090.1"/>
</dbReference>
<proteinExistence type="predicted"/>
<gene>
    <name evidence="2" type="ORF">JY651_14050</name>
</gene>
<evidence type="ECO:0000256" key="1">
    <source>
        <dbReference type="SAM" id="SignalP"/>
    </source>
</evidence>
<reference evidence="2 3" key="1">
    <citation type="submission" date="2021-02" db="EMBL/GenBank/DDBJ databases">
        <title>De Novo genome assembly of isolated myxobacteria.</title>
        <authorList>
            <person name="Stevens D.C."/>
        </authorList>
    </citation>
    <scope>NUCLEOTIDE SEQUENCE [LARGE SCALE GENOMIC DNA]</scope>
    <source>
        <strain evidence="3">SCPEA02</strain>
    </source>
</reference>
<dbReference type="Proteomes" id="UP000662747">
    <property type="component" value="Chromosome"/>
</dbReference>
<dbReference type="EMBL" id="CP071090">
    <property type="protein sequence ID" value="QSQ25974.1"/>
    <property type="molecule type" value="Genomic_DNA"/>
</dbReference>
<organism evidence="2 3">
    <name type="scientific">Pyxidicoccus parkwayensis</name>
    <dbReference type="NCBI Taxonomy" id="2813578"/>
    <lineage>
        <taxon>Bacteria</taxon>
        <taxon>Pseudomonadati</taxon>
        <taxon>Myxococcota</taxon>
        <taxon>Myxococcia</taxon>
        <taxon>Myxococcales</taxon>
        <taxon>Cystobacterineae</taxon>
        <taxon>Myxococcaceae</taxon>
        <taxon>Pyxidicoccus</taxon>
    </lineage>
</organism>
<feature type="chain" id="PRO_5045147913" evidence="1">
    <location>
        <begin position="27"/>
        <end position="135"/>
    </location>
</feature>
<accession>A0ABX7P646</accession>